<dbReference type="NCBIfam" id="TIGR02532">
    <property type="entry name" value="IV_pilin_GFxxxE"/>
    <property type="match status" value="1"/>
</dbReference>
<gene>
    <name evidence="2" type="ORF">SG34_024680</name>
</gene>
<reference evidence="2 3" key="1">
    <citation type="journal article" date="2015" name="Genome Announc.">
        <title>Draft Genome Sequences of Marine Isolates of Thalassomonas viridans and Thalassomonas actiniarum.</title>
        <authorList>
            <person name="Olonade I."/>
            <person name="van Zyl L.J."/>
            <person name="Trindade M."/>
        </authorList>
    </citation>
    <scope>NUCLEOTIDE SEQUENCE [LARGE SCALE GENOMIC DNA]</scope>
    <source>
        <strain evidence="2 3">XOM25</strain>
    </source>
</reference>
<dbReference type="AlphaFoldDB" id="A0AAE9Z0Q4"/>
<protein>
    <submittedName>
        <fullName evidence="2">Type II secretion system protein</fullName>
    </submittedName>
</protein>
<name>A0AAE9Z0Q4_9GAMM</name>
<proteinExistence type="predicted"/>
<evidence type="ECO:0000256" key="1">
    <source>
        <dbReference type="SAM" id="Phobius"/>
    </source>
</evidence>
<keyword evidence="3" id="KW-1185">Reference proteome</keyword>
<reference evidence="2 3" key="2">
    <citation type="journal article" date="2022" name="Mar. Drugs">
        <title>Bioassay-Guided Fractionation Leads to the Detection of Cholic Acid Generated by the Rare Thalassomonas sp.</title>
        <authorList>
            <person name="Pheiffer F."/>
            <person name="Schneider Y.K."/>
            <person name="Hansen E.H."/>
            <person name="Andersen J.H."/>
            <person name="Isaksson J."/>
            <person name="Busche T."/>
            <person name="R C."/>
            <person name="Kalinowski J."/>
            <person name="Zyl L.V."/>
            <person name="Trindade M."/>
        </authorList>
    </citation>
    <scope>NUCLEOTIDE SEQUENCE [LARGE SCALE GENOMIC DNA]</scope>
    <source>
        <strain evidence="2 3">XOM25</strain>
    </source>
</reference>
<dbReference type="Proteomes" id="UP000032352">
    <property type="component" value="Chromosome"/>
</dbReference>
<dbReference type="EMBL" id="CP059733">
    <property type="protein sequence ID" value="WDE04495.1"/>
    <property type="molecule type" value="Genomic_DNA"/>
</dbReference>
<dbReference type="InterPro" id="IPR045584">
    <property type="entry name" value="Pilin-like"/>
</dbReference>
<evidence type="ECO:0000313" key="2">
    <source>
        <dbReference type="EMBL" id="WDE04495.1"/>
    </source>
</evidence>
<keyword evidence="1" id="KW-1133">Transmembrane helix</keyword>
<dbReference type="PROSITE" id="PS00409">
    <property type="entry name" value="PROKAR_NTER_METHYL"/>
    <property type="match status" value="1"/>
</dbReference>
<dbReference type="InterPro" id="IPR012902">
    <property type="entry name" value="N_methyl_site"/>
</dbReference>
<organism evidence="2 3">
    <name type="scientific">Thalassomonas viridans</name>
    <dbReference type="NCBI Taxonomy" id="137584"/>
    <lineage>
        <taxon>Bacteria</taxon>
        <taxon>Pseudomonadati</taxon>
        <taxon>Pseudomonadota</taxon>
        <taxon>Gammaproteobacteria</taxon>
        <taxon>Alteromonadales</taxon>
        <taxon>Colwelliaceae</taxon>
        <taxon>Thalassomonas</taxon>
    </lineage>
</organism>
<dbReference type="SUPFAM" id="SSF54523">
    <property type="entry name" value="Pili subunits"/>
    <property type="match status" value="1"/>
</dbReference>
<sequence>MHGRSSGFTLIESVTVIILLGILAVSVLPRFSGTRDYEIYAYRSQLISALRLTQQRAMQQTNTTLCHQIVVENSRFGVPDRTDCDETNFPADWQPDLTGAVVESKHNITFDINGNANPSIISFNGMGVPQDDCSGGCTLNITGEYEALTVLIAEQGYIRAG</sequence>
<dbReference type="RefSeq" id="WP_053046553.1">
    <property type="nucleotide sequence ID" value="NZ_CP059733.1"/>
</dbReference>
<keyword evidence="1" id="KW-0472">Membrane</keyword>
<evidence type="ECO:0000313" key="3">
    <source>
        <dbReference type="Proteomes" id="UP000032352"/>
    </source>
</evidence>
<accession>A0AAE9Z0Q4</accession>
<dbReference type="KEGG" id="tvd:SG34_024680"/>
<keyword evidence="1" id="KW-0812">Transmembrane</keyword>
<feature type="transmembrane region" description="Helical" evidence="1">
    <location>
        <begin position="6"/>
        <end position="28"/>
    </location>
</feature>
<dbReference type="Gene3D" id="3.30.700.10">
    <property type="entry name" value="Glycoprotein, Type 4 Pilin"/>
    <property type="match status" value="1"/>
</dbReference>